<dbReference type="EMBL" id="CP050471">
    <property type="protein sequence ID" value="UTZ33578.1"/>
    <property type="molecule type" value="Genomic_DNA"/>
</dbReference>
<reference evidence="1" key="1">
    <citation type="submission" date="2020-03" db="EMBL/GenBank/DDBJ databases">
        <title>Five strains of Vibrio campbellii isolated from Mariana Trench.</title>
        <authorList>
            <person name="Liang J."/>
            <person name="Zhang X.-H."/>
        </authorList>
    </citation>
    <scope>NUCLEOTIDE SEQUENCE</scope>
    <source>
        <strain evidence="1">LJC013</strain>
    </source>
</reference>
<proteinExistence type="predicted"/>
<dbReference type="RefSeq" id="WP_255904319.1">
    <property type="nucleotide sequence ID" value="NZ_CP050471.1"/>
</dbReference>
<gene>
    <name evidence="1" type="ORF">HB762_20095</name>
</gene>
<accession>A0ABY5IH14</accession>
<evidence type="ECO:0000313" key="2">
    <source>
        <dbReference type="Proteomes" id="UP001059912"/>
    </source>
</evidence>
<protein>
    <submittedName>
        <fullName evidence="1">Uncharacterized protein</fullName>
    </submittedName>
</protein>
<dbReference type="Proteomes" id="UP001059912">
    <property type="component" value="Chromosome 2"/>
</dbReference>
<organism evidence="1 2">
    <name type="scientific">Vibrio campbellii</name>
    <dbReference type="NCBI Taxonomy" id="680"/>
    <lineage>
        <taxon>Bacteria</taxon>
        <taxon>Pseudomonadati</taxon>
        <taxon>Pseudomonadota</taxon>
        <taxon>Gammaproteobacteria</taxon>
        <taxon>Vibrionales</taxon>
        <taxon>Vibrionaceae</taxon>
        <taxon>Vibrio</taxon>
    </lineage>
</organism>
<sequence>MKLNVLKDIGCYRIFGQVENSVIRVMKNRVFVNAPENAGSDSRYVRFYIPFELPVGTHVTVTAKFLAKSGTDARLSIDSFRDWKVSENKIIEDYEATSRLNDWQSLKAECIIRPGQKYITVALGYWSGGAKWGEFEAKDISIELNGLAMSEVFPQLFSSASQCCQYNPATGKATLDILNDEGGVVAFNSDRINITTPSSSVRAFIATRRYAVKDGVVILRTRSKLISGDNAIATIDFFDSNGAIGIARHFNINTDNEDHLMVIHAPSDAVSVRAVVGYHGGAEHNGGEVEIYDFKLEVYSSDVSSALEAYPVCATLRKEPDSTWIVDTRFVALNVVNATVDGNSLKVAITGVAPERATIQAKIDAYGSGKNYFAATHHSRDSETIVEFYARENPSVAVDPNSLPAHTYFTLVGYA</sequence>
<evidence type="ECO:0000313" key="1">
    <source>
        <dbReference type="EMBL" id="UTZ33578.1"/>
    </source>
</evidence>
<name>A0ABY5IH14_9VIBR</name>
<keyword evidence="2" id="KW-1185">Reference proteome</keyword>